<evidence type="ECO:0000259" key="4">
    <source>
        <dbReference type="Pfam" id="PF08125"/>
    </source>
</evidence>
<dbReference type="STRING" id="48256.CLHUN_05380"/>
<organism evidence="5 6">
    <name type="scientific">Ruminiclostridium hungatei</name>
    <name type="common">Clostridium hungatei</name>
    <dbReference type="NCBI Taxonomy" id="48256"/>
    <lineage>
        <taxon>Bacteria</taxon>
        <taxon>Bacillati</taxon>
        <taxon>Bacillota</taxon>
        <taxon>Clostridia</taxon>
        <taxon>Eubacteriales</taxon>
        <taxon>Oscillospiraceae</taxon>
        <taxon>Ruminiclostridium</taxon>
    </lineage>
</organism>
<dbReference type="AlphaFoldDB" id="A0A1V4SQQ7"/>
<protein>
    <submittedName>
        <fullName evidence="5">Polyol:NADP oxidoreductase</fullName>
        <ecNumber evidence="5">1.1.1.-</ecNumber>
    </submittedName>
</protein>
<keyword evidence="1 5" id="KW-0560">Oxidoreductase</keyword>
<reference evidence="5 6" key="1">
    <citation type="submission" date="2017-03" db="EMBL/GenBank/DDBJ databases">
        <title>Genome sequence of Clostridium hungatei DSM 14427.</title>
        <authorList>
            <person name="Poehlein A."/>
            <person name="Daniel R."/>
        </authorList>
    </citation>
    <scope>NUCLEOTIDE SEQUENCE [LARGE SCALE GENOMIC DNA]</scope>
    <source>
        <strain evidence="5 6">DSM 14427</strain>
    </source>
</reference>
<comment type="caution">
    <text evidence="5">The sequence shown here is derived from an EMBL/GenBank/DDBJ whole genome shotgun (WGS) entry which is preliminary data.</text>
</comment>
<evidence type="ECO:0000313" key="5">
    <source>
        <dbReference type="EMBL" id="OPX45601.1"/>
    </source>
</evidence>
<evidence type="ECO:0000256" key="1">
    <source>
        <dbReference type="ARBA" id="ARBA00023002"/>
    </source>
</evidence>
<name>A0A1V4SQQ7_RUMHU</name>
<dbReference type="PANTHER" id="PTHR43362">
    <property type="entry name" value="MANNITOL DEHYDROGENASE DSF1-RELATED"/>
    <property type="match status" value="1"/>
</dbReference>
<dbReference type="EMBL" id="MZGX01000003">
    <property type="protein sequence ID" value="OPX45601.1"/>
    <property type="molecule type" value="Genomic_DNA"/>
</dbReference>
<dbReference type="InterPro" id="IPR050988">
    <property type="entry name" value="Mannitol_DH/Oxidoreductase"/>
</dbReference>
<feature type="domain" description="Mannitol dehydrogenase N-terminal" evidence="3">
    <location>
        <begin position="40"/>
        <end position="307"/>
    </location>
</feature>
<dbReference type="OrthoDB" id="271711at2"/>
<dbReference type="Pfam" id="PF01232">
    <property type="entry name" value="Mannitol_dh"/>
    <property type="match status" value="1"/>
</dbReference>
<evidence type="ECO:0000259" key="3">
    <source>
        <dbReference type="Pfam" id="PF01232"/>
    </source>
</evidence>
<comment type="catalytic activity">
    <reaction evidence="2">
        <text>D-mannitol 1-phosphate + NAD(+) = beta-D-fructose 6-phosphate + NADH + H(+)</text>
        <dbReference type="Rhea" id="RHEA:19661"/>
        <dbReference type="ChEBI" id="CHEBI:15378"/>
        <dbReference type="ChEBI" id="CHEBI:57540"/>
        <dbReference type="ChEBI" id="CHEBI:57634"/>
        <dbReference type="ChEBI" id="CHEBI:57945"/>
        <dbReference type="ChEBI" id="CHEBI:61381"/>
        <dbReference type="EC" id="1.1.1.17"/>
    </reaction>
</comment>
<dbReference type="Pfam" id="PF08125">
    <property type="entry name" value="Mannitol_dh_C"/>
    <property type="match status" value="1"/>
</dbReference>
<dbReference type="InterPro" id="IPR013328">
    <property type="entry name" value="6PGD_dom2"/>
</dbReference>
<sequence>MKLNRDGLRHREFWEQAGFEIPGFDMEKMLSATYEAPVWVHFGAGNIFRGFVTALQQKLLEGGRTDKGIIAVSPNDSTIIDQVYRPSDNLTILVHLLADGSLERKVIASVAESLSGNAGASEDWNRLLQIFSAPSLQMVSLTVTEKGYALTDMAGELLPVVIEDMKRGPEKPESLMAKLAALLYSRYMSGKLPIALVSMDNCSHNGDMLRKSIKTLAGSWIENGFVEKEYLEYIDDSEKVAFPCTMIDKITPRPSEAVAKNLQDLGIEEMKIICTSKNSYMSQFVNAERPQYLVVEDSFPNGRPPLEEAGVYFTDKATVDKVEKMKVTTCLNPLHTALAIFGCLLGYTLIADEMKDEHLRKLVEKIGYDEGMPVVVNPGIISPQEFIDEVLTQRLPNPFIPDSPQRIACDTSQKIPVRFGETIKTYHGHPTLEASGLTFIPLAIAGWCRYLMGIDDMGNDMELSPDPMLKELRAYVGNVRLCDPEATGDCLKPLLSNSRIFGMDLYQAGLGDKIEGFFVEMLAGPGAVRKVLEKYVK</sequence>
<dbReference type="PANTHER" id="PTHR43362:SF1">
    <property type="entry name" value="MANNITOL DEHYDROGENASE 2-RELATED"/>
    <property type="match status" value="1"/>
</dbReference>
<dbReference type="EC" id="1.1.1.-" evidence="5"/>
<dbReference type="SUPFAM" id="SSF51735">
    <property type="entry name" value="NAD(P)-binding Rossmann-fold domains"/>
    <property type="match status" value="1"/>
</dbReference>
<evidence type="ECO:0000256" key="2">
    <source>
        <dbReference type="ARBA" id="ARBA00048615"/>
    </source>
</evidence>
<dbReference type="Gene3D" id="1.10.1040.10">
    <property type="entry name" value="N-(1-d-carboxylethyl)-l-norvaline Dehydrogenase, domain 2"/>
    <property type="match status" value="1"/>
</dbReference>
<dbReference type="InterPro" id="IPR000669">
    <property type="entry name" value="Mannitol_DH"/>
</dbReference>
<dbReference type="InterPro" id="IPR008927">
    <property type="entry name" value="6-PGluconate_DH-like_C_sf"/>
</dbReference>
<dbReference type="RefSeq" id="WP_080063015.1">
    <property type="nucleotide sequence ID" value="NZ_MZGX01000003.1"/>
</dbReference>
<dbReference type="PRINTS" id="PR00084">
    <property type="entry name" value="MTLDHDRGNASE"/>
</dbReference>
<dbReference type="InterPro" id="IPR036291">
    <property type="entry name" value="NAD(P)-bd_dom_sf"/>
</dbReference>
<evidence type="ECO:0000313" key="6">
    <source>
        <dbReference type="Proteomes" id="UP000191554"/>
    </source>
</evidence>
<gene>
    <name evidence="5" type="primary">por</name>
    <name evidence="5" type="ORF">CLHUN_05380</name>
</gene>
<keyword evidence="6" id="KW-1185">Reference proteome</keyword>
<dbReference type="InterPro" id="IPR013118">
    <property type="entry name" value="Mannitol_DH_C"/>
</dbReference>
<feature type="domain" description="Mannitol dehydrogenase C-terminal" evidence="4">
    <location>
        <begin position="319"/>
        <end position="507"/>
    </location>
</feature>
<dbReference type="SUPFAM" id="SSF48179">
    <property type="entry name" value="6-phosphogluconate dehydrogenase C-terminal domain-like"/>
    <property type="match status" value="1"/>
</dbReference>
<dbReference type="InterPro" id="IPR013131">
    <property type="entry name" value="Mannitol_DH_N"/>
</dbReference>
<dbReference type="Proteomes" id="UP000191554">
    <property type="component" value="Unassembled WGS sequence"/>
</dbReference>
<accession>A0A1V4SQQ7</accession>
<proteinExistence type="predicted"/>
<dbReference type="Gene3D" id="3.40.50.720">
    <property type="entry name" value="NAD(P)-binding Rossmann-like Domain"/>
    <property type="match status" value="1"/>
</dbReference>
<dbReference type="GO" id="GO:0008926">
    <property type="term" value="F:mannitol-1-phosphate 5-dehydrogenase activity"/>
    <property type="evidence" value="ECO:0007669"/>
    <property type="project" value="UniProtKB-EC"/>
</dbReference>